<proteinExistence type="predicted"/>
<dbReference type="AlphaFoldDB" id="A0A1L8SVQ2"/>
<dbReference type="Pfam" id="PF04994">
    <property type="entry name" value="TfoX_C"/>
    <property type="match status" value="1"/>
</dbReference>
<dbReference type="PANTHER" id="PTHR36121">
    <property type="entry name" value="PROTEIN SXY"/>
    <property type="match status" value="1"/>
</dbReference>
<feature type="domain" description="TfoX C-terminal" evidence="1">
    <location>
        <begin position="2"/>
        <end position="78"/>
    </location>
</feature>
<dbReference type="OrthoDB" id="9796798at2"/>
<organism evidence="2 3">
    <name type="scientific">Enterococcus devriesei</name>
    <dbReference type="NCBI Taxonomy" id="319970"/>
    <lineage>
        <taxon>Bacteria</taxon>
        <taxon>Bacillati</taxon>
        <taxon>Bacillota</taxon>
        <taxon>Bacilli</taxon>
        <taxon>Lactobacillales</taxon>
        <taxon>Enterococcaceae</taxon>
        <taxon>Enterococcus</taxon>
    </lineage>
</organism>
<name>A0A1L8SVQ2_9ENTE</name>
<dbReference type="Proteomes" id="UP000183700">
    <property type="component" value="Unassembled WGS sequence"/>
</dbReference>
<sequence length="84" mass="9671">MKISEMKNIGVVNEEKLAQVGINTPDELRKLGTEQAFLKIRHLVDDGACLHLLYGLEGAILDIPKRELSERRKSELRDFFRHLN</sequence>
<evidence type="ECO:0000313" key="2">
    <source>
        <dbReference type="EMBL" id="OJG36043.1"/>
    </source>
</evidence>
<gene>
    <name evidence="2" type="ORF">RV00_GL002187</name>
</gene>
<dbReference type="InterPro" id="IPR047525">
    <property type="entry name" value="TfoX-like"/>
</dbReference>
<keyword evidence="3" id="KW-1185">Reference proteome</keyword>
<reference evidence="2 3" key="1">
    <citation type="submission" date="2014-12" db="EMBL/GenBank/DDBJ databases">
        <title>Draft genome sequences of 29 type strains of Enterococci.</title>
        <authorList>
            <person name="Zhong Z."/>
            <person name="Sun Z."/>
            <person name="Liu W."/>
            <person name="Zhang W."/>
            <person name="Zhang H."/>
        </authorList>
    </citation>
    <scope>NUCLEOTIDE SEQUENCE [LARGE SCALE GENOMIC DNA]</scope>
    <source>
        <strain evidence="2 3">DSM 22802</strain>
    </source>
</reference>
<dbReference type="Gene3D" id="1.10.150.20">
    <property type="entry name" value="5' to 3' exonuclease, C-terminal subdomain"/>
    <property type="match status" value="1"/>
</dbReference>
<evidence type="ECO:0000313" key="3">
    <source>
        <dbReference type="Proteomes" id="UP000183700"/>
    </source>
</evidence>
<dbReference type="RefSeq" id="WP_071861998.1">
    <property type="nucleotide sequence ID" value="NZ_JAHLOV010000007.1"/>
</dbReference>
<dbReference type="InterPro" id="IPR007077">
    <property type="entry name" value="TfoX_C"/>
</dbReference>
<comment type="caution">
    <text evidence="2">The sequence shown here is derived from an EMBL/GenBank/DDBJ whole genome shotgun (WGS) entry which is preliminary data.</text>
</comment>
<dbReference type="PANTHER" id="PTHR36121:SF1">
    <property type="entry name" value="PROTEIN SXY"/>
    <property type="match status" value="1"/>
</dbReference>
<accession>A0A1L8SVQ2</accession>
<dbReference type="STRING" id="319970.RV00_GL002187"/>
<protein>
    <recommendedName>
        <fullName evidence="1">TfoX C-terminal domain-containing protein</fullName>
    </recommendedName>
</protein>
<evidence type="ECO:0000259" key="1">
    <source>
        <dbReference type="Pfam" id="PF04994"/>
    </source>
</evidence>
<dbReference type="EMBL" id="JXKM01000004">
    <property type="protein sequence ID" value="OJG36043.1"/>
    <property type="molecule type" value="Genomic_DNA"/>
</dbReference>